<evidence type="ECO:0000313" key="3">
    <source>
        <dbReference type="Proteomes" id="UP000316628"/>
    </source>
</evidence>
<dbReference type="PROSITE" id="PS50943">
    <property type="entry name" value="HTH_CROC1"/>
    <property type="match status" value="1"/>
</dbReference>
<accession>A0A543JGP7</accession>
<keyword evidence="3" id="KW-1185">Reference proteome</keyword>
<proteinExistence type="predicted"/>
<dbReference type="InterPro" id="IPR001387">
    <property type="entry name" value="Cro/C1-type_HTH"/>
</dbReference>
<dbReference type="Gene3D" id="1.10.260.40">
    <property type="entry name" value="lambda repressor-like DNA-binding domains"/>
    <property type="match status" value="1"/>
</dbReference>
<dbReference type="EMBL" id="VFPP01000001">
    <property type="protein sequence ID" value="TQM81992.1"/>
    <property type="molecule type" value="Genomic_DNA"/>
</dbReference>
<name>A0A543JGP7_9PSEU</name>
<gene>
    <name evidence="2" type="ORF">FHX81_4384</name>
</gene>
<dbReference type="CDD" id="cd00093">
    <property type="entry name" value="HTH_XRE"/>
    <property type="match status" value="1"/>
</dbReference>
<dbReference type="Proteomes" id="UP000316628">
    <property type="component" value="Unassembled WGS sequence"/>
</dbReference>
<dbReference type="InterPro" id="IPR010982">
    <property type="entry name" value="Lambda_DNA-bd_dom_sf"/>
</dbReference>
<dbReference type="SUPFAM" id="SSF47413">
    <property type="entry name" value="lambda repressor-like DNA-binding domains"/>
    <property type="match status" value="1"/>
</dbReference>
<evidence type="ECO:0000313" key="2">
    <source>
        <dbReference type="EMBL" id="TQM81992.1"/>
    </source>
</evidence>
<dbReference type="Pfam" id="PF13560">
    <property type="entry name" value="HTH_31"/>
    <property type="match status" value="1"/>
</dbReference>
<dbReference type="SMART" id="SM00530">
    <property type="entry name" value="HTH_XRE"/>
    <property type="match status" value="1"/>
</dbReference>
<dbReference type="GO" id="GO:0003677">
    <property type="term" value="F:DNA binding"/>
    <property type="evidence" value="ECO:0007669"/>
    <property type="project" value="InterPro"/>
</dbReference>
<sequence length="278" mass="31084">MTDTDPLVLSPTVGRRWLAQEIRRLREAAGLKQADVARRLRCNPTKITHLESMRTPVNGPDLEVMLPFLGVPAERIDWYLKVCDLSREKGWWDGDRSIPSWFSLYVGLEAGASEIHCWDAGYVTGLFQTTAYATAMLADDDAAGIRLRRQEALRRDDPVRVHAILDEAVLHRRIGDARLMREQLDHLGTLAAMPNITIQVMSFSAADHRGHLGSFRWLGFPQEGDPGAVYLENQLGGWFLEKPEELAVFGADFADLGARALAPEDSAALIARRAEEVR</sequence>
<feature type="domain" description="HTH cro/C1-type" evidence="1">
    <location>
        <begin position="22"/>
        <end position="76"/>
    </location>
</feature>
<dbReference type="AlphaFoldDB" id="A0A543JGP7"/>
<evidence type="ECO:0000259" key="1">
    <source>
        <dbReference type="PROSITE" id="PS50943"/>
    </source>
</evidence>
<dbReference type="InterPro" id="IPR043917">
    <property type="entry name" value="DUF5753"/>
</dbReference>
<organism evidence="2 3">
    <name type="scientific">Saccharothrix saharensis</name>
    <dbReference type="NCBI Taxonomy" id="571190"/>
    <lineage>
        <taxon>Bacteria</taxon>
        <taxon>Bacillati</taxon>
        <taxon>Actinomycetota</taxon>
        <taxon>Actinomycetes</taxon>
        <taxon>Pseudonocardiales</taxon>
        <taxon>Pseudonocardiaceae</taxon>
        <taxon>Saccharothrix</taxon>
    </lineage>
</organism>
<reference evidence="2 3" key="1">
    <citation type="submission" date="2019-06" db="EMBL/GenBank/DDBJ databases">
        <title>Sequencing the genomes of 1000 actinobacteria strains.</title>
        <authorList>
            <person name="Klenk H.-P."/>
        </authorList>
    </citation>
    <scope>NUCLEOTIDE SEQUENCE [LARGE SCALE GENOMIC DNA]</scope>
    <source>
        <strain evidence="2 3">DSM 45456</strain>
    </source>
</reference>
<comment type="caution">
    <text evidence="2">The sequence shown here is derived from an EMBL/GenBank/DDBJ whole genome shotgun (WGS) entry which is preliminary data.</text>
</comment>
<protein>
    <submittedName>
        <fullName evidence="2">Helix-turn-helix protein</fullName>
    </submittedName>
</protein>
<dbReference type="RefSeq" id="WP_170232123.1">
    <property type="nucleotide sequence ID" value="NZ_VFPP01000001.1"/>
</dbReference>
<dbReference type="Pfam" id="PF19054">
    <property type="entry name" value="DUF5753"/>
    <property type="match status" value="1"/>
</dbReference>